<keyword evidence="3" id="KW-1185">Reference proteome</keyword>
<feature type="compositionally biased region" description="Polar residues" evidence="1">
    <location>
        <begin position="16"/>
        <end position="45"/>
    </location>
</feature>
<dbReference type="Proteomes" id="UP000478052">
    <property type="component" value="Unassembled WGS sequence"/>
</dbReference>
<protein>
    <submittedName>
        <fullName evidence="2">Uncharacterized protein</fullName>
    </submittedName>
</protein>
<evidence type="ECO:0000313" key="2">
    <source>
        <dbReference type="EMBL" id="KAF0741182.1"/>
    </source>
</evidence>
<evidence type="ECO:0000313" key="3">
    <source>
        <dbReference type="Proteomes" id="UP000478052"/>
    </source>
</evidence>
<accession>A0A6G0XLH1</accession>
<dbReference type="AlphaFoldDB" id="A0A6G0XLH1"/>
<proteinExistence type="predicted"/>
<organism evidence="2 3">
    <name type="scientific">Aphis craccivora</name>
    <name type="common">Cowpea aphid</name>
    <dbReference type="NCBI Taxonomy" id="307492"/>
    <lineage>
        <taxon>Eukaryota</taxon>
        <taxon>Metazoa</taxon>
        <taxon>Ecdysozoa</taxon>
        <taxon>Arthropoda</taxon>
        <taxon>Hexapoda</taxon>
        <taxon>Insecta</taxon>
        <taxon>Pterygota</taxon>
        <taxon>Neoptera</taxon>
        <taxon>Paraneoptera</taxon>
        <taxon>Hemiptera</taxon>
        <taxon>Sternorrhyncha</taxon>
        <taxon>Aphidomorpha</taxon>
        <taxon>Aphidoidea</taxon>
        <taxon>Aphididae</taxon>
        <taxon>Aphidini</taxon>
        <taxon>Aphis</taxon>
        <taxon>Aphis</taxon>
    </lineage>
</organism>
<feature type="region of interest" description="Disordered" evidence="1">
    <location>
        <begin position="1"/>
        <end position="55"/>
    </location>
</feature>
<name>A0A6G0XLH1_APHCR</name>
<feature type="non-terminal residue" evidence="2">
    <location>
        <position position="1"/>
    </location>
</feature>
<evidence type="ECO:0000256" key="1">
    <source>
        <dbReference type="SAM" id="MobiDB-lite"/>
    </source>
</evidence>
<gene>
    <name evidence="2" type="ORF">FWK35_00028094</name>
</gene>
<reference evidence="2 3" key="1">
    <citation type="submission" date="2019-08" db="EMBL/GenBank/DDBJ databases">
        <title>Whole genome of Aphis craccivora.</title>
        <authorList>
            <person name="Voronova N.V."/>
            <person name="Shulinski R.S."/>
            <person name="Bandarenka Y.V."/>
            <person name="Zhorov D.G."/>
            <person name="Warner D."/>
        </authorList>
    </citation>
    <scope>NUCLEOTIDE SEQUENCE [LARGE SCALE GENOMIC DNA]</scope>
    <source>
        <strain evidence="2">180601</strain>
        <tissue evidence="2">Whole Body</tissue>
    </source>
</reference>
<feature type="non-terminal residue" evidence="2">
    <location>
        <position position="88"/>
    </location>
</feature>
<comment type="caution">
    <text evidence="2">The sequence shown here is derived from an EMBL/GenBank/DDBJ whole genome shotgun (WGS) entry which is preliminary data.</text>
</comment>
<feature type="compositionally biased region" description="Basic and acidic residues" evidence="1">
    <location>
        <begin position="46"/>
        <end position="55"/>
    </location>
</feature>
<sequence>RVDTVRNGRQYKVQAPQRSIGTLSTTTTGNDDATQLTLPPTSQRLGRTERQVKQDEYRPPAIRALRHDPRTSQHWCYDRLCHIIDRLG</sequence>
<dbReference type="EMBL" id="VUJU01007738">
    <property type="protein sequence ID" value="KAF0741182.1"/>
    <property type="molecule type" value="Genomic_DNA"/>
</dbReference>